<dbReference type="InterPro" id="IPR011990">
    <property type="entry name" value="TPR-like_helical_dom_sf"/>
</dbReference>
<reference evidence="3 4" key="1">
    <citation type="journal article" date="2015" name="Nature">
        <title>rRNA introns, odd ribosomes, and small enigmatic genomes across a large radiation of phyla.</title>
        <authorList>
            <person name="Brown C.T."/>
            <person name="Hug L.A."/>
            <person name="Thomas B.C."/>
            <person name="Sharon I."/>
            <person name="Castelle C.J."/>
            <person name="Singh A."/>
            <person name="Wilkins M.J."/>
            <person name="Williams K.H."/>
            <person name="Banfield J.F."/>
        </authorList>
    </citation>
    <scope>NUCLEOTIDE SEQUENCE [LARGE SCALE GENOMIC DNA]</scope>
</reference>
<accession>A0A0G1V1P6</accession>
<feature type="repeat" description="TPR" evidence="1">
    <location>
        <begin position="377"/>
        <end position="410"/>
    </location>
</feature>
<keyword evidence="1" id="KW-0802">TPR repeat</keyword>
<evidence type="ECO:0000256" key="2">
    <source>
        <dbReference type="SAM" id="Phobius"/>
    </source>
</evidence>
<dbReference type="InterPro" id="IPR052384">
    <property type="entry name" value="TMTC_O-mannosyltransferase"/>
</dbReference>
<dbReference type="Pfam" id="PF13432">
    <property type="entry name" value="TPR_16"/>
    <property type="match status" value="1"/>
</dbReference>
<gene>
    <name evidence="3" type="ORF">UY33_C0011G0017</name>
</gene>
<feature type="transmembrane region" description="Helical" evidence="2">
    <location>
        <begin position="290"/>
        <end position="308"/>
    </location>
</feature>
<feature type="transmembrane region" description="Helical" evidence="2">
    <location>
        <begin position="109"/>
        <end position="132"/>
    </location>
</feature>
<organism evidence="3 4">
    <name type="scientific">Candidatus Amesbacteria bacterium GW2011_GWA1_48_9</name>
    <dbReference type="NCBI Taxonomy" id="1618355"/>
    <lineage>
        <taxon>Bacteria</taxon>
        <taxon>Candidatus Amesiibacteriota</taxon>
    </lineage>
</organism>
<feature type="transmembrane region" description="Helical" evidence="2">
    <location>
        <begin position="314"/>
        <end position="332"/>
    </location>
</feature>
<feature type="transmembrane region" description="Helical" evidence="2">
    <location>
        <begin position="256"/>
        <end position="278"/>
    </location>
</feature>
<dbReference type="SUPFAM" id="SSF48452">
    <property type="entry name" value="TPR-like"/>
    <property type="match status" value="1"/>
</dbReference>
<dbReference type="PANTHER" id="PTHR44216:SF3">
    <property type="entry name" value="PROTEIN O-MANNOSYL-TRANSFERASE TMTC2"/>
    <property type="match status" value="1"/>
</dbReference>
<evidence type="ECO:0000256" key="1">
    <source>
        <dbReference type="PROSITE-ProRule" id="PRU00339"/>
    </source>
</evidence>
<feature type="transmembrane region" description="Helical" evidence="2">
    <location>
        <begin position="37"/>
        <end position="56"/>
    </location>
</feature>
<comment type="caution">
    <text evidence="3">The sequence shown here is derived from an EMBL/GenBank/DDBJ whole genome shotgun (WGS) entry which is preliminary data.</text>
</comment>
<feature type="transmembrane region" description="Helical" evidence="2">
    <location>
        <begin position="76"/>
        <end position="97"/>
    </location>
</feature>
<dbReference type="AlphaFoldDB" id="A0A0G1V1P6"/>
<feature type="transmembrane region" description="Helical" evidence="2">
    <location>
        <begin position="6"/>
        <end position="25"/>
    </location>
</feature>
<sequence length="537" mass="59807">MTVFWIMIITFLVHASYTAGGFVWLDHGDIETGRSIAGLSEAAGLFIKGFGSTGFYRPIVSLVNSSDKWLYGNRPWGWHLTNVILHTMVTGAVYFFCRSFFRVNKKIATTAALIFGVHTLSWLPAGAISYRPELLAAGFTLLTVLCHIRGKALWSCIFLALALMSKESAFVWTIGLIGFWTIRERVTTGKKLWLTEAGVILTYLLVRWIAVGRIWPGLKINLDWSESIGTRAWVIGRQFLYLVSPVRPPLSDTTPILPIMNTGVVLVIAGLLVSVILAAKRGLNSLGTQILIFVGIALIPATNLIPLPRFNSPHYAYLAAVGAGMAGGIAWQRRKVFRIILTVWLAAAAVSTFRGGFLLINDLTLFEPEVRRDENYREGLFYLGDYHLKRGDYELAGRYYEKALSPTPRYIAYADETSLLVNMAAVKIAQGKHVEAEELLIKAISGRDTADLNIVYNLALVFWERGEYQKAVILLSEYQGLWQRPEPMVLLAKAYLKTGKPGEAAQALKRAVVFLEGGQKKQIEELIGEIESSLEEW</sequence>
<dbReference type="Gene3D" id="1.25.40.10">
    <property type="entry name" value="Tetratricopeptide repeat domain"/>
    <property type="match status" value="1"/>
</dbReference>
<dbReference type="InterPro" id="IPR019734">
    <property type="entry name" value="TPR_rpt"/>
</dbReference>
<evidence type="ECO:0000313" key="4">
    <source>
        <dbReference type="Proteomes" id="UP000034637"/>
    </source>
</evidence>
<dbReference type="PANTHER" id="PTHR44216">
    <property type="entry name" value="PROTEIN O-MANNOSYL-TRANSFERASE TMTC2"/>
    <property type="match status" value="1"/>
</dbReference>
<dbReference type="PROSITE" id="PS50005">
    <property type="entry name" value="TPR"/>
    <property type="match status" value="1"/>
</dbReference>
<keyword evidence="2" id="KW-0812">Transmembrane</keyword>
<proteinExistence type="predicted"/>
<feature type="transmembrane region" description="Helical" evidence="2">
    <location>
        <begin position="152"/>
        <end position="180"/>
    </location>
</feature>
<protein>
    <submittedName>
        <fullName evidence="3">Uncharacterized protein</fullName>
    </submittedName>
</protein>
<dbReference type="EMBL" id="LCPP01000011">
    <property type="protein sequence ID" value="KKW00413.1"/>
    <property type="molecule type" value="Genomic_DNA"/>
</dbReference>
<keyword evidence="2" id="KW-1133">Transmembrane helix</keyword>
<keyword evidence="2" id="KW-0472">Membrane</keyword>
<dbReference type="GO" id="GO:0000030">
    <property type="term" value="F:mannosyltransferase activity"/>
    <property type="evidence" value="ECO:0007669"/>
    <property type="project" value="TreeGrafter"/>
</dbReference>
<dbReference type="GO" id="GO:0035269">
    <property type="term" value="P:protein O-linked glycosylation via mannose"/>
    <property type="evidence" value="ECO:0007669"/>
    <property type="project" value="TreeGrafter"/>
</dbReference>
<feature type="transmembrane region" description="Helical" evidence="2">
    <location>
        <begin position="192"/>
        <end position="215"/>
    </location>
</feature>
<feature type="transmembrane region" description="Helical" evidence="2">
    <location>
        <begin position="339"/>
        <end position="360"/>
    </location>
</feature>
<dbReference type="Proteomes" id="UP000034637">
    <property type="component" value="Unassembled WGS sequence"/>
</dbReference>
<evidence type="ECO:0000313" key="3">
    <source>
        <dbReference type="EMBL" id="KKW00413.1"/>
    </source>
</evidence>
<name>A0A0G1V1P6_9BACT</name>